<evidence type="ECO:0008006" key="3">
    <source>
        <dbReference type="Google" id="ProtNLM"/>
    </source>
</evidence>
<evidence type="ECO:0000313" key="1">
    <source>
        <dbReference type="EMBL" id="MCF1715650.1"/>
    </source>
</evidence>
<dbReference type="Proteomes" id="UP001200145">
    <property type="component" value="Unassembled WGS sequence"/>
</dbReference>
<proteinExistence type="predicted"/>
<name>A0ABS9BKB9_9BACT</name>
<sequence length="139" mass="15855">MKNSIRVCISIFILAAISSCGTPDYAKMIIGKWEFYQFYSKENLSAARKDDLKTFNKSNKGLTIRFSPMGQYESDQPGGVKENNSITDYKVVDNMLLIEGDAIQILEVSERFLRLHKDENSPDVMFKRINFTGTEPGRQ</sequence>
<dbReference type="RefSeq" id="WP_234866599.1">
    <property type="nucleotide sequence ID" value="NZ_JAKEVY010000003.1"/>
</dbReference>
<dbReference type="EMBL" id="JAKEVY010000003">
    <property type="protein sequence ID" value="MCF1715650.1"/>
    <property type="molecule type" value="Genomic_DNA"/>
</dbReference>
<organism evidence="1 2">
    <name type="scientific">Flavihumibacter fluminis</name>
    <dbReference type="NCBI Taxonomy" id="2909236"/>
    <lineage>
        <taxon>Bacteria</taxon>
        <taxon>Pseudomonadati</taxon>
        <taxon>Bacteroidota</taxon>
        <taxon>Chitinophagia</taxon>
        <taxon>Chitinophagales</taxon>
        <taxon>Chitinophagaceae</taxon>
        <taxon>Flavihumibacter</taxon>
    </lineage>
</organism>
<evidence type="ECO:0000313" key="2">
    <source>
        <dbReference type="Proteomes" id="UP001200145"/>
    </source>
</evidence>
<reference evidence="1 2" key="1">
    <citation type="submission" date="2022-01" db="EMBL/GenBank/DDBJ databases">
        <title>Flavihumibacter sp. nov., isolated from sediment of a river.</title>
        <authorList>
            <person name="Liu H."/>
        </authorList>
    </citation>
    <scope>NUCLEOTIDE SEQUENCE [LARGE SCALE GENOMIC DNA]</scope>
    <source>
        <strain evidence="1 2">RY-1</strain>
    </source>
</reference>
<gene>
    <name evidence="1" type="ORF">L0U88_13515</name>
</gene>
<dbReference type="PROSITE" id="PS51257">
    <property type="entry name" value="PROKAR_LIPOPROTEIN"/>
    <property type="match status" value="1"/>
</dbReference>
<keyword evidence="2" id="KW-1185">Reference proteome</keyword>
<protein>
    <recommendedName>
        <fullName evidence="3">Lipocalin-like protein</fullName>
    </recommendedName>
</protein>
<accession>A0ABS9BKB9</accession>
<comment type="caution">
    <text evidence="1">The sequence shown here is derived from an EMBL/GenBank/DDBJ whole genome shotgun (WGS) entry which is preliminary data.</text>
</comment>